<keyword evidence="6" id="KW-0808">Transferase</keyword>
<feature type="domain" description="PAS" evidence="23">
    <location>
        <begin position="269"/>
        <end position="340"/>
    </location>
</feature>
<dbReference type="InterPro" id="IPR003661">
    <property type="entry name" value="HisK_dim/P_dom"/>
</dbReference>
<evidence type="ECO:0000313" key="26">
    <source>
        <dbReference type="EMBL" id="MBE9610308.1"/>
    </source>
</evidence>
<evidence type="ECO:0000259" key="23">
    <source>
        <dbReference type="PROSITE" id="PS50112"/>
    </source>
</evidence>
<evidence type="ECO:0000256" key="3">
    <source>
        <dbReference type="ARBA" id="ARBA00012438"/>
    </source>
</evidence>
<reference evidence="26 27" key="1">
    <citation type="submission" date="2020-10" db="EMBL/GenBank/DDBJ databases">
        <title>The genome sequence of Chitinilyticum litopenaei 4Y14.</title>
        <authorList>
            <person name="Liu Y."/>
        </authorList>
    </citation>
    <scope>NUCLEOTIDE SEQUENCE [LARGE SCALE GENOMIC DNA]</scope>
    <source>
        <strain evidence="26 27">4Y14</strain>
    </source>
</reference>
<evidence type="ECO:0000256" key="16">
    <source>
        <dbReference type="ARBA" id="ARBA00068150"/>
    </source>
</evidence>
<dbReference type="InterPro" id="IPR000014">
    <property type="entry name" value="PAS"/>
</dbReference>
<dbReference type="SMART" id="SM00448">
    <property type="entry name" value="REC"/>
    <property type="match status" value="1"/>
</dbReference>
<dbReference type="PROSITE" id="PS50894">
    <property type="entry name" value="HPT"/>
    <property type="match status" value="1"/>
</dbReference>
<evidence type="ECO:0000256" key="8">
    <source>
        <dbReference type="ARBA" id="ARBA00022741"/>
    </source>
</evidence>
<dbReference type="InterPro" id="IPR036097">
    <property type="entry name" value="HisK_dim/P_sf"/>
</dbReference>
<protein>
    <recommendedName>
        <fullName evidence="16">Sensory/regulatory protein RpfC</fullName>
        <ecNumber evidence="3">2.7.13.3</ecNumber>
    </recommendedName>
    <alternativeName>
        <fullName evidence="17">Virulence sensor protein BvgS</fullName>
    </alternativeName>
</protein>
<dbReference type="InterPro" id="IPR013655">
    <property type="entry name" value="PAS_fold_3"/>
</dbReference>
<dbReference type="Gene3D" id="1.20.120.160">
    <property type="entry name" value="HPT domain"/>
    <property type="match status" value="1"/>
</dbReference>
<dbReference type="InterPro" id="IPR003594">
    <property type="entry name" value="HATPase_dom"/>
</dbReference>
<dbReference type="InterPro" id="IPR011006">
    <property type="entry name" value="CheY-like_superfamily"/>
</dbReference>
<dbReference type="FunFam" id="1.10.287.130:FF:000002">
    <property type="entry name" value="Two-component osmosensing histidine kinase"/>
    <property type="match status" value="1"/>
</dbReference>
<comment type="subcellular location">
    <subcellularLocation>
        <location evidence="2">Cell membrane</location>
        <topology evidence="2">Multi-pass membrane protein</topology>
    </subcellularLocation>
</comment>
<evidence type="ECO:0000259" key="24">
    <source>
        <dbReference type="PROSITE" id="PS50113"/>
    </source>
</evidence>
<dbReference type="InterPro" id="IPR036641">
    <property type="entry name" value="HPT_dom_sf"/>
</dbReference>
<dbReference type="PROSITE" id="PS50112">
    <property type="entry name" value="PAS"/>
    <property type="match status" value="2"/>
</dbReference>
<gene>
    <name evidence="26" type="ORF">INR99_13235</name>
</gene>
<dbReference type="SUPFAM" id="SSF55874">
    <property type="entry name" value="ATPase domain of HSP90 chaperone/DNA topoisomerase II/histidine kinase"/>
    <property type="match status" value="1"/>
</dbReference>
<dbReference type="PROSITE" id="PS50113">
    <property type="entry name" value="PAC"/>
    <property type="match status" value="2"/>
</dbReference>
<evidence type="ECO:0000256" key="7">
    <source>
        <dbReference type="ARBA" id="ARBA00022692"/>
    </source>
</evidence>
<dbReference type="PROSITE" id="PS50110">
    <property type="entry name" value="RESPONSE_REGULATORY"/>
    <property type="match status" value="1"/>
</dbReference>
<dbReference type="InterPro" id="IPR001789">
    <property type="entry name" value="Sig_transdc_resp-reg_receiver"/>
</dbReference>
<dbReference type="InterPro" id="IPR000700">
    <property type="entry name" value="PAS-assoc_C"/>
</dbReference>
<keyword evidence="20" id="KW-0175">Coiled coil</keyword>
<feature type="domain" description="PAC" evidence="24">
    <location>
        <begin position="340"/>
        <end position="394"/>
    </location>
</feature>
<dbReference type="Pfam" id="PF01627">
    <property type="entry name" value="Hpt"/>
    <property type="match status" value="1"/>
</dbReference>
<dbReference type="Proteomes" id="UP000604481">
    <property type="component" value="Unassembled WGS sequence"/>
</dbReference>
<dbReference type="Gene3D" id="3.30.565.10">
    <property type="entry name" value="Histidine kinase-like ATPase, C-terminal domain"/>
    <property type="match status" value="1"/>
</dbReference>
<dbReference type="SMART" id="SM00091">
    <property type="entry name" value="PAS"/>
    <property type="match status" value="2"/>
</dbReference>
<evidence type="ECO:0000256" key="15">
    <source>
        <dbReference type="ARBA" id="ARBA00064003"/>
    </source>
</evidence>
<dbReference type="SMART" id="SM00086">
    <property type="entry name" value="PAC"/>
    <property type="match status" value="2"/>
</dbReference>
<comment type="subunit">
    <text evidence="15">At low DSF concentrations, interacts with RpfF.</text>
</comment>
<dbReference type="SUPFAM" id="SSF55785">
    <property type="entry name" value="PYP-like sensor domain (PAS domain)"/>
    <property type="match status" value="2"/>
</dbReference>
<dbReference type="EC" id="2.7.13.3" evidence="3"/>
<evidence type="ECO:0000256" key="2">
    <source>
        <dbReference type="ARBA" id="ARBA00004651"/>
    </source>
</evidence>
<evidence type="ECO:0000256" key="12">
    <source>
        <dbReference type="ARBA" id="ARBA00023012"/>
    </source>
</evidence>
<evidence type="ECO:0000256" key="17">
    <source>
        <dbReference type="ARBA" id="ARBA00070152"/>
    </source>
</evidence>
<keyword evidence="7" id="KW-0812">Transmembrane</keyword>
<feature type="domain" description="Response regulatory" evidence="22">
    <location>
        <begin position="656"/>
        <end position="774"/>
    </location>
</feature>
<dbReference type="InterPro" id="IPR036890">
    <property type="entry name" value="HATPase_C_sf"/>
</dbReference>
<feature type="domain" description="Histidine kinase" evidence="21">
    <location>
        <begin position="412"/>
        <end position="633"/>
    </location>
</feature>
<dbReference type="Pfam" id="PF00512">
    <property type="entry name" value="HisKA"/>
    <property type="match status" value="1"/>
</dbReference>
<dbReference type="AlphaFoldDB" id="A0A8J7FJF0"/>
<dbReference type="SMART" id="SM00388">
    <property type="entry name" value="HisKA"/>
    <property type="match status" value="1"/>
</dbReference>
<evidence type="ECO:0000256" key="10">
    <source>
        <dbReference type="ARBA" id="ARBA00022840"/>
    </source>
</evidence>
<dbReference type="InterPro" id="IPR004358">
    <property type="entry name" value="Sig_transdc_His_kin-like_C"/>
</dbReference>
<feature type="domain" description="PAS" evidence="23">
    <location>
        <begin position="141"/>
        <end position="217"/>
    </location>
</feature>
<dbReference type="CDD" id="cd00082">
    <property type="entry name" value="HisKA"/>
    <property type="match status" value="1"/>
</dbReference>
<keyword evidence="12" id="KW-0902">Two-component regulatory system</keyword>
<dbReference type="GO" id="GO:0005524">
    <property type="term" value="F:ATP binding"/>
    <property type="evidence" value="ECO:0007669"/>
    <property type="project" value="UniProtKB-KW"/>
</dbReference>
<evidence type="ECO:0000259" key="21">
    <source>
        <dbReference type="PROSITE" id="PS50109"/>
    </source>
</evidence>
<dbReference type="Pfam" id="PF02518">
    <property type="entry name" value="HATPase_c"/>
    <property type="match status" value="1"/>
</dbReference>
<dbReference type="CDD" id="cd17546">
    <property type="entry name" value="REC_hyHK_CKI1_RcsC-like"/>
    <property type="match status" value="1"/>
</dbReference>
<dbReference type="SUPFAM" id="SSF52172">
    <property type="entry name" value="CheY-like"/>
    <property type="match status" value="1"/>
</dbReference>
<keyword evidence="4" id="KW-1003">Cell membrane</keyword>
<dbReference type="InterPro" id="IPR013767">
    <property type="entry name" value="PAS_fold"/>
</dbReference>
<evidence type="ECO:0000256" key="6">
    <source>
        <dbReference type="ARBA" id="ARBA00022679"/>
    </source>
</evidence>
<dbReference type="RefSeq" id="WP_194116835.1">
    <property type="nucleotide sequence ID" value="NZ_JADFUA010000008.1"/>
</dbReference>
<dbReference type="EMBL" id="JADFUA010000008">
    <property type="protein sequence ID" value="MBE9610308.1"/>
    <property type="molecule type" value="Genomic_DNA"/>
</dbReference>
<evidence type="ECO:0000256" key="11">
    <source>
        <dbReference type="ARBA" id="ARBA00022989"/>
    </source>
</evidence>
<keyword evidence="10" id="KW-0067">ATP-binding</keyword>
<dbReference type="SUPFAM" id="SSF47384">
    <property type="entry name" value="Homodimeric domain of signal transducing histidine kinase"/>
    <property type="match status" value="1"/>
</dbReference>
<dbReference type="SMART" id="SM00387">
    <property type="entry name" value="HATPase_c"/>
    <property type="match status" value="1"/>
</dbReference>
<dbReference type="PRINTS" id="PR00344">
    <property type="entry name" value="BCTRLSENSOR"/>
</dbReference>
<dbReference type="PANTHER" id="PTHR45339">
    <property type="entry name" value="HYBRID SIGNAL TRANSDUCTION HISTIDINE KINASE J"/>
    <property type="match status" value="1"/>
</dbReference>
<dbReference type="PANTHER" id="PTHR45339:SF1">
    <property type="entry name" value="HYBRID SIGNAL TRANSDUCTION HISTIDINE KINASE J"/>
    <property type="match status" value="1"/>
</dbReference>
<dbReference type="Gene3D" id="1.10.287.130">
    <property type="match status" value="1"/>
</dbReference>
<evidence type="ECO:0000256" key="4">
    <source>
        <dbReference type="ARBA" id="ARBA00022475"/>
    </source>
</evidence>
<evidence type="ECO:0000256" key="9">
    <source>
        <dbReference type="ARBA" id="ARBA00022777"/>
    </source>
</evidence>
<comment type="catalytic activity">
    <reaction evidence="1">
        <text>ATP + protein L-histidine = ADP + protein N-phospho-L-histidine.</text>
        <dbReference type="EC" id="2.7.13.3"/>
    </reaction>
</comment>
<evidence type="ECO:0000256" key="18">
    <source>
        <dbReference type="PROSITE-ProRule" id="PRU00110"/>
    </source>
</evidence>
<evidence type="ECO:0000256" key="14">
    <source>
        <dbReference type="ARBA" id="ARBA00058004"/>
    </source>
</evidence>
<feature type="domain" description="PAC" evidence="24">
    <location>
        <begin position="220"/>
        <end position="272"/>
    </location>
</feature>
<dbReference type="GO" id="GO:0000155">
    <property type="term" value="F:phosphorelay sensor kinase activity"/>
    <property type="evidence" value="ECO:0007669"/>
    <property type="project" value="InterPro"/>
</dbReference>
<feature type="modified residue" description="4-aspartylphosphate" evidence="19">
    <location>
        <position position="707"/>
    </location>
</feature>
<feature type="domain" description="HPt" evidence="25">
    <location>
        <begin position="816"/>
        <end position="911"/>
    </location>
</feature>
<evidence type="ECO:0000259" key="22">
    <source>
        <dbReference type="PROSITE" id="PS50110"/>
    </source>
</evidence>
<feature type="coiled-coil region" evidence="20">
    <location>
        <begin position="117"/>
        <end position="144"/>
    </location>
</feature>
<evidence type="ECO:0000256" key="5">
    <source>
        <dbReference type="ARBA" id="ARBA00022553"/>
    </source>
</evidence>
<dbReference type="GO" id="GO:0005886">
    <property type="term" value="C:plasma membrane"/>
    <property type="evidence" value="ECO:0007669"/>
    <property type="project" value="UniProtKB-SubCell"/>
</dbReference>
<keyword evidence="9" id="KW-0418">Kinase</keyword>
<evidence type="ECO:0000256" key="1">
    <source>
        <dbReference type="ARBA" id="ARBA00000085"/>
    </source>
</evidence>
<keyword evidence="11" id="KW-1133">Transmembrane helix</keyword>
<keyword evidence="13" id="KW-0472">Membrane</keyword>
<sequence length="999" mass="110340">MNRLLLRQLKRQLGWQDETAVAAALAALAEGRCPDGLTEGLPRLLQAIDEAYAQFERDVELRTRSLELSSAELTGANEALRQEGSARQRVLDALLDTANRLLADLGRPALGRDTADLERLSSLMGELLADRQRAERALAQREAQFRTLVDNIPGVVFRCQVDYPWGMEYINEEIQRLTGYTQEDFLLPLPRRSYGSLVLADDLPQVEAAIAQALQGSDRYEVEYRLRTADNQIRQVFERGQIVRDHAGAPQTLDGIIFDVTEQTRAANQLRMLSAALEASPSAVMITDVAGLIEYVNPKLEQATGYALPELLGRTPRVFQSGLEDPALFRQLWQQVLSGEEFHADLRNRTRDGEILWVSASVSPIRNRDGKITHLVAVYEDIGLRKAAEAELLRARDAADQANRLKSDFLANMSHEIRTPMNAILGMTHLALKTRLDAKQHDYLSKTRVAAESLLHILNDILDFSKIEANKLHMEQVPFRIGEVLEQLLAIHLNRAEEKGLALRVALADDCPPCLKGDPVRLGQVLSNLVSNAIKFTAQGEITVRIDCLARQNERVQLQVSVRDSGIGLSDEQIARLFRPFVQADGSTTRQFGGTGLGLSISRRLVEMMGGQIGVLSSPGQGSTFRFDCWLELAESVCELQAATARGEDIRLDGLRVLLVEDNPLNQLVARELLQGAGAQVLLAQHGGEALGWLSIDPLPCDVVLMDLQMPVLDGHETTRLLRAEERLAGLPIIAMTAHALSDERTRCLELGMNDYITKPIEPHVLFGTLQKWCDKAIIPERSGEMQSPTEEHREPVNEDALPQIADIRCDLVLQQLMNDRQLFESLFRQYLADYGDLAGQFAGLLASDPAGAERLAHSLKSVAGILGMQRFAELAAGLEQQLRNHPGIDGGLLQPFLDEHARLYAAVRQAYPERSLSTGEDGVLDERVPALLERLAQLLGECDGDAVDVFYALSELLEGHVPAAQLAPLGDAITNHFDFAAAAEHLTALQGWLKGRCA</sequence>
<evidence type="ECO:0000259" key="25">
    <source>
        <dbReference type="PROSITE" id="PS50894"/>
    </source>
</evidence>
<proteinExistence type="predicted"/>
<evidence type="ECO:0000256" key="20">
    <source>
        <dbReference type="SAM" id="Coils"/>
    </source>
</evidence>
<comment type="function">
    <text evidence="14">Member of the two-component regulatory system BvgS/BvgA. Phosphorylates BvgA via a four-step phosphorelay in response to environmental signals.</text>
</comment>
<dbReference type="Pfam" id="PF00989">
    <property type="entry name" value="PAS"/>
    <property type="match status" value="1"/>
</dbReference>
<dbReference type="Pfam" id="PF08447">
    <property type="entry name" value="PAS_3"/>
    <property type="match status" value="1"/>
</dbReference>
<dbReference type="InterPro" id="IPR008207">
    <property type="entry name" value="Sig_transdc_His_kin_Hpt_dom"/>
</dbReference>
<evidence type="ECO:0000313" key="27">
    <source>
        <dbReference type="Proteomes" id="UP000604481"/>
    </source>
</evidence>
<dbReference type="GO" id="GO:0006355">
    <property type="term" value="P:regulation of DNA-templated transcription"/>
    <property type="evidence" value="ECO:0007669"/>
    <property type="project" value="InterPro"/>
</dbReference>
<dbReference type="InterPro" id="IPR001610">
    <property type="entry name" value="PAC"/>
</dbReference>
<keyword evidence="8" id="KW-0547">Nucleotide-binding</keyword>
<organism evidence="26 27">
    <name type="scientific">Chitinilyticum piscinae</name>
    <dbReference type="NCBI Taxonomy" id="2866724"/>
    <lineage>
        <taxon>Bacteria</taxon>
        <taxon>Pseudomonadati</taxon>
        <taxon>Pseudomonadota</taxon>
        <taxon>Betaproteobacteria</taxon>
        <taxon>Neisseriales</taxon>
        <taxon>Chitinibacteraceae</taxon>
        <taxon>Chitinilyticum</taxon>
    </lineage>
</organism>
<keyword evidence="27" id="KW-1185">Reference proteome</keyword>
<dbReference type="InterPro" id="IPR005467">
    <property type="entry name" value="His_kinase_dom"/>
</dbReference>
<evidence type="ECO:0000256" key="13">
    <source>
        <dbReference type="ARBA" id="ARBA00023136"/>
    </source>
</evidence>
<dbReference type="Gene3D" id="3.30.450.20">
    <property type="entry name" value="PAS domain"/>
    <property type="match status" value="2"/>
</dbReference>
<dbReference type="Pfam" id="PF00072">
    <property type="entry name" value="Response_reg"/>
    <property type="match status" value="1"/>
</dbReference>
<dbReference type="Gene3D" id="3.40.50.2300">
    <property type="match status" value="1"/>
</dbReference>
<dbReference type="CDD" id="cd00088">
    <property type="entry name" value="HPT"/>
    <property type="match status" value="1"/>
</dbReference>
<dbReference type="CDD" id="cd16922">
    <property type="entry name" value="HATPase_EvgS-ArcB-TorS-like"/>
    <property type="match status" value="1"/>
</dbReference>
<dbReference type="InterPro" id="IPR035965">
    <property type="entry name" value="PAS-like_dom_sf"/>
</dbReference>
<comment type="caution">
    <text evidence="26">The sequence shown here is derived from an EMBL/GenBank/DDBJ whole genome shotgun (WGS) entry which is preliminary data.</text>
</comment>
<dbReference type="PROSITE" id="PS50109">
    <property type="entry name" value="HIS_KIN"/>
    <property type="match status" value="1"/>
</dbReference>
<dbReference type="CDD" id="cd00130">
    <property type="entry name" value="PAS"/>
    <property type="match status" value="2"/>
</dbReference>
<keyword evidence="5 19" id="KW-0597">Phosphoprotein</keyword>
<feature type="modified residue" description="Phosphohistidine" evidence="18">
    <location>
        <position position="858"/>
    </location>
</feature>
<dbReference type="NCBIfam" id="TIGR00229">
    <property type="entry name" value="sensory_box"/>
    <property type="match status" value="2"/>
</dbReference>
<dbReference type="FunFam" id="3.30.565.10:FF:000010">
    <property type="entry name" value="Sensor histidine kinase RcsC"/>
    <property type="match status" value="1"/>
</dbReference>
<accession>A0A8J7FJF0</accession>
<dbReference type="SUPFAM" id="SSF47226">
    <property type="entry name" value="Histidine-containing phosphotransfer domain, HPT domain"/>
    <property type="match status" value="1"/>
</dbReference>
<evidence type="ECO:0000256" key="19">
    <source>
        <dbReference type="PROSITE-ProRule" id="PRU00169"/>
    </source>
</evidence>
<name>A0A8J7FJF0_9NEIS</name>